<name>A0A4P6UU81_9BACL</name>
<feature type="signal peptide" evidence="3">
    <location>
        <begin position="1"/>
        <end position="27"/>
    </location>
</feature>
<sequence length="513" mass="58067">MKQTILFLCMALLLICSSAYLSSYVLANNGETRIVNAEKLYLREGPGLSYTILDTLEKNERLTVLDADGDWLYVETDGKKGWVASWLTQKEQKEDVQKYAIVQVDYLNIRLEPSLDSPILGQLFTGDQVAVQNEQNDWIQIQHQQISGWVSSDFVTINETKNDETNREQSEPSESTEIKNTNQFTIAVDAVIVRKKPSLKSKQLGVAKKGEQFEVINRNHQWIQIDFHGKKGWVYNFYGTFGISENNDDEKELNKITIIYNGTNIRKEPSTASNVLLNAQAGEQFVRIGTEGDWFKIQLPDETVGYVASWVVSANEKTPKQNEKKVERKKGTLNGVTIVLDPGHGGNDQGTAGLRNTIEKEITLKTAELLKTKLQQAGANVILTRESDVYVGLYKRVALAHQHGADAFISIHYDASEDRTISGFTTYYYHDYQHSLAQYVHDGVANQLSLRDRGVQKGNYLVLRENKQKSVLLELGYLSNPSEEKVINAEKFREQATMGIYEGILNYFDDQLE</sequence>
<dbReference type="EMBL" id="CP036528">
    <property type="protein sequence ID" value="QBK26357.1"/>
    <property type="molecule type" value="Genomic_DNA"/>
</dbReference>
<dbReference type="RefSeq" id="WP_208650049.1">
    <property type="nucleotide sequence ID" value="NZ_CP036528.1"/>
</dbReference>
<dbReference type="Proteomes" id="UP000291151">
    <property type="component" value="Chromosome"/>
</dbReference>
<evidence type="ECO:0000259" key="4">
    <source>
        <dbReference type="PROSITE" id="PS51781"/>
    </source>
</evidence>
<dbReference type="PANTHER" id="PTHR30404">
    <property type="entry name" value="N-ACETYLMURAMOYL-L-ALANINE AMIDASE"/>
    <property type="match status" value="1"/>
</dbReference>
<evidence type="ECO:0000313" key="6">
    <source>
        <dbReference type="Proteomes" id="UP000291151"/>
    </source>
</evidence>
<feature type="domain" description="SH3b" evidence="4">
    <location>
        <begin position="251"/>
        <end position="315"/>
    </location>
</feature>
<dbReference type="InterPro" id="IPR050695">
    <property type="entry name" value="N-acetylmuramoyl_amidase_3"/>
</dbReference>
<keyword evidence="3" id="KW-0732">Signal</keyword>
<dbReference type="GO" id="GO:0009253">
    <property type="term" value="P:peptidoglycan catabolic process"/>
    <property type="evidence" value="ECO:0007669"/>
    <property type="project" value="InterPro"/>
</dbReference>
<dbReference type="GO" id="GO:0008745">
    <property type="term" value="F:N-acetylmuramoyl-L-alanine amidase activity"/>
    <property type="evidence" value="ECO:0007669"/>
    <property type="project" value="InterPro"/>
</dbReference>
<dbReference type="PROSITE" id="PS51781">
    <property type="entry name" value="SH3B"/>
    <property type="match status" value="4"/>
</dbReference>
<dbReference type="SMART" id="SM00646">
    <property type="entry name" value="Ami_3"/>
    <property type="match status" value="1"/>
</dbReference>
<evidence type="ECO:0000256" key="3">
    <source>
        <dbReference type="SAM" id="SignalP"/>
    </source>
</evidence>
<feature type="domain" description="SH3b" evidence="4">
    <location>
        <begin position="179"/>
        <end position="243"/>
    </location>
</feature>
<keyword evidence="1" id="KW-0378">Hydrolase</keyword>
<reference evidence="5 6" key="1">
    <citation type="submission" date="2019-02" db="EMBL/GenBank/DDBJ databases">
        <title>Ureibacillus thermophilus.</title>
        <authorList>
            <person name="Sunny J.S."/>
            <person name="Natarajan A."/>
            <person name="Saleena L.M."/>
        </authorList>
    </citation>
    <scope>NUCLEOTIDE SEQUENCE [LARGE SCALE GENOMIC DNA]</scope>
    <source>
        <strain evidence="5 6">LM102</strain>
    </source>
</reference>
<dbReference type="SMART" id="SM00287">
    <property type="entry name" value="SH3b"/>
    <property type="match status" value="4"/>
</dbReference>
<dbReference type="AlphaFoldDB" id="A0A4P6UU81"/>
<proteinExistence type="predicted"/>
<feature type="domain" description="SH3b" evidence="4">
    <location>
        <begin position="97"/>
        <end position="159"/>
    </location>
</feature>
<dbReference type="SUPFAM" id="SSF50044">
    <property type="entry name" value="SH3-domain"/>
    <property type="match status" value="1"/>
</dbReference>
<keyword evidence="2" id="KW-0961">Cell wall biogenesis/degradation</keyword>
<dbReference type="Pfam" id="PF08239">
    <property type="entry name" value="SH3_3"/>
    <property type="match status" value="4"/>
</dbReference>
<dbReference type="Gene3D" id="2.30.30.40">
    <property type="entry name" value="SH3 Domains"/>
    <property type="match status" value="4"/>
</dbReference>
<feature type="chain" id="PRO_5020358525" evidence="3">
    <location>
        <begin position="28"/>
        <end position="513"/>
    </location>
</feature>
<dbReference type="InterPro" id="IPR003646">
    <property type="entry name" value="SH3-like_bac-type"/>
</dbReference>
<gene>
    <name evidence="5" type="ORF">DKZ56_11060</name>
</gene>
<dbReference type="InterPro" id="IPR036028">
    <property type="entry name" value="SH3-like_dom_sf"/>
</dbReference>
<dbReference type="Pfam" id="PF01520">
    <property type="entry name" value="Amidase_3"/>
    <property type="match status" value="1"/>
</dbReference>
<keyword evidence="6" id="KW-1185">Reference proteome</keyword>
<evidence type="ECO:0000313" key="5">
    <source>
        <dbReference type="EMBL" id="QBK26357.1"/>
    </source>
</evidence>
<dbReference type="PIRSF" id="PIRSF037846">
    <property type="entry name" value="Autolysin_YrvJ_prd"/>
    <property type="match status" value="1"/>
</dbReference>
<evidence type="ECO:0000256" key="2">
    <source>
        <dbReference type="ARBA" id="ARBA00023316"/>
    </source>
</evidence>
<dbReference type="CDD" id="cd02696">
    <property type="entry name" value="MurNAc-LAA"/>
    <property type="match status" value="1"/>
</dbReference>
<protein>
    <submittedName>
        <fullName evidence="5">N-acetylmuramoyl-L-alanine amidase</fullName>
    </submittedName>
</protein>
<dbReference type="SUPFAM" id="SSF53187">
    <property type="entry name" value="Zn-dependent exopeptidases"/>
    <property type="match status" value="1"/>
</dbReference>
<dbReference type="GO" id="GO:0071555">
    <property type="term" value="P:cell wall organization"/>
    <property type="evidence" value="ECO:0007669"/>
    <property type="project" value="UniProtKB-KW"/>
</dbReference>
<dbReference type="PANTHER" id="PTHR30404:SF7">
    <property type="entry name" value="CELL WALL AMIDASE LYTH-RELATED"/>
    <property type="match status" value="1"/>
</dbReference>
<accession>A0A4P6UU81</accession>
<dbReference type="KEGG" id="uth:DKZ56_11060"/>
<organism evidence="5 6">
    <name type="scientific">Ureibacillus thermophilus</name>
    <dbReference type="NCBI Taxonomy" id="367743"/>
    <lineage>
        <taxon>Bacteria</taxon>
        <taxon>Bacillati</taxon>
        <taxon>Bacillota</taxon>
        <taxon>Bacilli</taxon>
        <taxon>Bacillales</taxon>
        <taxon>Caryophanaceae</taxon>
        <taxon>Ureibacillus</taxon>
    </lineage>
</organism>
<dbReference type="InterPro" id="IPR002508">
    <property type="entry name" value="MurNAc-LAA_cat"/>
</dbReference>
<evidence type="ECO:0000256" key="1">
    <source>
        <dbReference type="ARBA" id="ARBA00022801"/>
    </source>
</evidence>
<dbReference type="GO" id="GO:0030288">
    <property type="term" value="C:outer membrane-bounded periplasmic space"/>
    <property type="evidence" value="ECO:0007669"/>
    <property type="project" value="TreeGrafter"/>
</dbReference>
<dbReference type="Gene3D" id="3.40.630.40">
    <property type="entry name" value="Zn-dependent exopeptidases"/>
    <property type="match status" value="1"/>
</dbReference>
<dbReference type="InterPro" id="IPR017293">
    <property type="entry name" value="N-acetylmuramoyl-L-ala_amidase"/>
</dbReference>
<feature type="domain" description="SH3b" evidence="4">
    <location>
        <begin position="30"/>
        <end position="91"/>
    </location>
</feature>